<dbReference type="SUPFAM" id="SSF46689">
    <property type="entry name" value="Homeodomain-like"/>
    <property type="match status" value="1"/>
</dbReference>
<dbReference type="CDD" id="cd00009">
    <property type="entry name" value="AAA"/>
    <property type="match status" value="1"/>
</dbReference>
<sequence length="632" mass="70993">MKPILVIAPHTKIEHEAKKIASHHHDVEVKLALLDQSLEIVAQAEKEGVEAIISRGGTAKIIRKSLGSLPVIEIQVSPYDLLHAIYVARKHGRNICIIGFRNIIEGVQLLHSILDVNINAYLIEHEEDGEKHLKQIIHSGKRIDALLGGAVAEKLALKYGIPTVPLETGSTAIDLSIQEARRIIEVTRKEKKKTEEFKAILHYINEAVVSIDSHKKITTFNPAAGKMAGISDVEVIGRPIEEIIPNTRLDKIMETNTPELGEVYQIGKSQVLINRVPIVLRGKTLGAVATFQDITKIQEYEQRIRAKLLAKGHVAKYSFSKIIGESKALFEAKEKAKKYASNDSTVLIVGESGTGKEMFAQSIHLDSRRNKGPFVAVNCAAIPQNLLESELFGYEEGAFTGAKKVGKTGLFIEAHKGTIFLDEIAEIPIELQAMLLRVLQEREVRPVGSNKVIPIDIRIIAATNKNLLQEVEKGNFREDLYYRLNILKLRVPTLRERKNDVTRLSKYFVDKISTKYNKFLEVSPKALELLESYDWPGNIRELENIIERLVVLNDDIITEEATREIFDEQAGGNPYSWQENHEDVDSLEGVKKKHIYKILTQCNGNQTLAASKLGISRTHLWRIMNNDKNKKN</sequence>
<evidence type="ECO:0000256" key="2">
    <source>
        <dbReference type="ARBA" id="ARBA00022840"/>
    </source>
</evidence>
<dbReference type="GO" id="GO:0006355">
    <property type="term" value="P:regulation of DNA-templated transcription"/>
    <property type="evidence" value="ECO:0007669"/>
    <property type="project" value="InterPro"/>
</dbReference>
<dbReference type="Pfam" id="PF25601">
    <property type="entry name" value="AAA_lid_14"/>
    <property type="match status" value="1"/>
</dbReference>
<dbReference type="InterPro" id="IPR035965">
    <property type="entry name" value="PAS-like_dom_sf"/>
</dbReference>
<feature type="domain" description="Sigma-54 factor interaction" evidence="6">
    <location>
        <begin position="322"/>
        <end position="551"/>
    </location>
</feature>
<name>A0AAE3HGK9_9FIRM</name>
<dbReference type="Pfam" id="PF02954">
    <property type="entry name" value="HTH_8"/>
    <property type="match status" value="1"/>
</dbReference>
<evidence type="ECO:0000256" key="3">
    <source>
        <dbReference type="ARBA" id="ARBA00023015"/>
    </source>
</evidence>
<dbReference type="FunFam" id="3.40.50.300:FF:000006">
    <property type="entry name" value="DNA-binding transcriptional regulator NtrC"/>
    <property type="match status" value="1"/>
</dbReference>
<dbReference type="InterPro" id="IPR025943">
    <property type="entry name" value="Sigma_54_int_dom_ATP-bd_2"/>
</dbReference>
<dbReference type="SMART" id="SM00091">
    <property type="entry name" value="PAS"/>
    <property type="match status" value="1"/>
</dbReference>
<accession>A0AAE3HGK9</accession>
<dbReference type="SMART" id="SM00382">
    <property type="entry name" value="AAA"/>
    <property type="match status" value="1"/>
</dbReference>
<evidence type="ECO:0000259" key="6">
    <source>
        <dbReference type="PROSITE" id="PS50045"/>
    </source>
</evidence>
<dbReference type="GO" id="GO:0005524">
    <property type="term" value="F:ATP binding"/>
    <property type="evidence" value="ECO:0007669"/>
    <property type="project" value="UniProtKB-KW"/>
</dbReference>
<dbReference type="Gene3D" id="3.30.450.20">
    <property type="entry name" value="PAS domain"/>
    <property type="match status" value="1"/>
</dbReference>
<organism evidence="8 9">
    <name type="scientific">Irregularibacter muris</name>
    <dbReference type="NCBI Taxonomy" id="1796619"/>
    <lineage>
        <taxon>Bacteria</taxon>
        <taxon>Bacillati</taxon>
        <taxon>Bacillota</taxon>
        <taxon>Clostridia</taxon>
        <taxon>Eubacteriales</taxon>
        <taxon>Eubacteriaceae</taxon>
        <taxon>Irregularibacter</taxon>
    </lineage>
</organism>
<dbReference type="RefSeq" id="WP_257530980.1">
    <property type="nucleotide sequence ID" value="NZ_JANKAS010000006.1"/>
</dbReference>
<dbReference type="SUPFAM" id="SSF52540">
    <property type="entry name" value="P-loop containing nucleoside triphosphate hydrolases"/>
    <property type="match status" value="1"/>
</dbReference>
<dbReference type="InterPro" id="IPR002197">
    <property type="entry name" value="HTH_Fis"/>
</dbReference>
<evidence type="ECO:0000256" key="5">
    <source>
        <dbReference type="ARBA" id="ARBA00023163"/>
    </source>
</evidence>
<evidence type="ECO:0000313" key="9">
    <source>
        <dbReference type="Proteomes" id="UP001205748"/>
    </source>
</evidence>
<dbReference type="SUPFAM" id="SSF55785">
    <property type="entry name" value="PYP-like sensor domain (PAS domain)"/>
    <property type="match status" value="1"/>
</dbReference>
<dbReference type="Pfam" id="PF00989">
    <property type="entry name" value="PAS"/>
    <property type="match status" value="1"/>
</dbReference>
<evidence type="ECO:0000256" key="4">
    <source>
        <dbReference type="ARBA" id="ARBA00023125"/>
    </source>
</evidence>
<dbReference type="PROSITE" id="PS00675">
    <property type="entry name" value="SIGMA54_INTERACT_1"/>
    <property type="match status" value="1"/>
</dbReference>
<protein>
    <submittedName>
        <fullName evidence="8">Sigma 54-interacting transcriptional regulator</fullName>
    </submittedName>
</protein>
<dbReference type="NCBIfam" id="TIGR00229">
    <property type="entry name" value="sensory_box"/>
    <property type="match status" value="1"/>
</dbReference>
<dbReference type="CDD" id="cd00130">
    <property type="entry name" value="PAS"/>
    <property type="match status" value="1"/>
</dbReference>
<dbReference type="GO" id="GO:0043565">
    <property type="term" value="F:sequence-specific DNA binding"/>
    <property type="evidence" value="ECO:0007669"/>
    <property type="project" value="InterPro"/>
</dbReference>
<dbReference type="AlphaFoldDB" id="A0AAE3HGK9"/>
<dbReference type="Gene3D" id="3.40.50.300">
    <property type="entry name" value="P-loop containing nucleotide triphosphate hydrolases"/>
    <property type="match status" value="1"/>
</dbReference>
<evidence type="ECO:0000256" key="1">
    <source>
        <dbReference type="ARBA" id="ARBA00022741"/>
    </source>
</evidence>
<dbReference type="PANTHER" id="PTHR32071">
    <property type="entry name" value="TRANSCRIPTIONAL REGULATORY PROTEIN"/>
    <property type="match status" value="1"/>
</dbReference>
<keyword evidence="2" id="KW-0067">ATP-binding</keyword>
<dbReference type="EMBL" id="JANKAS010000006">
    <property type="protein sequence ID" value="MCR1899049.1"/>
    <property type="molecule type" value="Genomic_DNA"/>
</dbReference>
<dbReference type="InterPro" id="IPR058031">
    <property type="entry name" value="AAA_lid_NorR"/>
</dbReference>
<dbReference type="Pfam" id="PF00158">
    <property type="entry name" value="Sigma54_activat"/>
    <property type="match status" value="1"/>
</dbReference>
<dbReference type="InterPro" id="IPR003593">
    <property type="entry name" value="AAA+_ATPase"/>
</dbReference>
<dbReference type="Gene3D" id="3.40.50.10660">
    <property type="entry name" value="PrpR receptor domain-like"/>
    <property type="match status" value="1"/>
</dbReference>
<feature type="domain" description="PAS" evidence="7">
    <location>
        <begin position="193"/>
        <end position="267"/>
    </location>
</feature>
<dbReference type="Proteomes" id="UP001205748">
    <property type="component" value="Unassembled WGS sequence"/>
</dbReference>
<keyword evidence="5" id="KW-0804">Transcription</keyword>
<evidence type="ECO:0000313" key="8">
    <source>
        <dbReference type="EMBL" id="MCR1899049.1"/>
    </source>
</evidence>
<keyword evidence="9" id="KW-1185">Reference proteome</keyword>
<dbReference type="Gene3D" id="3.40.50.2300">
    <property type="match status" value="1"/>
</dbReference>
<dbReference type="GO" id="GO:0000156">
    <property type="term" value="F:phosphorelay response regulator activity"/>
    <property type="evidence" value="ECO:0007669"/>
    <property type="project" value="InterPro"/>
</dbReference>
<dbReference type="InterPro" id="IPR013767">
    <property type="entry name" value="PAS_fold"/>
</dbReference>
<dbReference type="InterPro" id="IPR009057">
    <property type="entry name" value="Homeodomain-like_sf"/>
</dbReference>
<dbReference type="PROSITE" id="PS50045">
    <property type="entry name" value="SIGMA54_INTERACT_4"/>
    <property type="match status" value="1"/>
</dbReference>
<dbReference type="InterPro" id="IPR025944">
    <property type="entry name" value="Sigma_54_int_dom_CS"/>
</dbReference>
<dbReference type="InterPro" id="IPR000014">
    <property type="entry name" value="PAS"/>
</dbReference>
<dbReference type="PROSITE" id="PS00676">
    <property type="entry name" value="SIGMA54_INTERACT_2"/>
    <property type="match status" value="1"/>
</dbReference>
<reference evidence="8" key="1">
    <citation type="submission" date="2022-07" db="EMBL/GenBank/DDBJ databases">
        <title>Enhanced cultured diversity of the mouse gut microbiota enables custom-made synthetic communities.</title>
        <authorList>
            <person name="Afrizal A."/>
        </authorList>
    </citation>
    <scope>NUCLEOTIDE SEQUENCE</scope>
    <source>
        <strain evidence="8">DSM 28593</strain>
    </source>
</reference>
<gene>
    <name evidence="8" type="ORF">NSA47_08650</name>
</gene>
<dbReference type="SUPFAM" id="SSF159800">
    <property type="entry name" value="PrpR receptor domain-like"/>
    <property type="match status" value="1"/>
</dbReference>
<dbReference type="PANTHER" id="PTHR32071:SF57">
    <property type="entry name" value="C4-DICARBOXYLATE TRANSPORT TRANSCRIPTIONAL REGULATORY PROTEIN DCTD"/>
    <property type="match status" value="1"/>
</dbReference>
<keyword evidence="1" id="KW-0547">Nucleotide-binding</keyword>
<comment type="caution">
    <text evidence="8">The sequence shown here is derived from an EMBL/GenBank/DDBJ whole genome shotgun (WGS) entry which is preliminary data.</text>
</comment>
<proteinExistence type="predicted"/>
<dbReference type="Gene3D" id="1.10.8.60">
    <property type="match status" value="1"/>
</dbReference>
<dbReference type="Pfam" id="PF06506">
    <property type="entry name" value="PrpR_N"/>
    <property type="match status" value="1"/>
</dbReference>
<dbReference type="PROSITE" id="PS50112">
    <property type="entry name" value="PAS"/>
    <property type="match status" value="1"/>
</dbReference>
<evidence type="ECO:0000259" key="7">
    <source>
        <dbReference type="PROSITE" id="PS50112"/>
    </source>
</evidence>
<dbReference type="InterPro" id="IPR010524">
    <property type="entry name" value="Sig_transdc_resp-reg_PrpR_N"/>
</dbReference>
<dbReference type="InterPro" id="IPR027417">
    <property type="entry name" value="P-loop_NTPase"/>
</dbReference>
<dbReference type="Gene3D" id="1.10.10.60">
    <property type="entry name" value="Homeodomain-like"/>
    <property type="match status" value="1"/>
</dbReference>
<dbReference type="InterPro" id="IPR025662">
    <property type="entry name" value="Sigma_54_int_dom_ATP-bd_1"/>
</dbReference>
<keyword evidence="3" id="KW-0805">Transcription regulation</keyword>
<keyword evidence="4" id="KW-0238">DNA-binding</keyword>
<dbReference type="PROSITE" id="PS00688">
    <property type="entry name" value="SIGMA54_INTERACT_3"/>
    <property type="match status" value="1"/>
</dbReference>
<dbReference type="InterPro" id="IPR002078">
    <property type="entry name" value="Sigma_54_int"/>
</dbReference>